<dbReference type="EMBL" id="CP046056">
    <property type="protein sequence ID" value="QQD23697.1"/>
    <property type="molecule type" value="Genomic_DNA"/>
</dbReference>
<protein>
    <submittedName>
        <fullName evidence="2">DUF1049 domain-containing protein</fullName>
    </submittedName>
</protein>
<organism evidence="2 3">
    <name type="scientific">Venatoribacter cucullus</name>
    <dbReference type="NCBI Taxonomy" id="2661630"/>
    <lineage>
        <taxon>Bacteria</taxon>
        <taxon>Pseudomonadati</taxon>
        <taxon>Pseudomonadota</taxon>
        <taxon>Gammaproteobacteria</taxon>
        <taxon>Oceanospirillales</taxon>
        <taxon>Oceanospirillaceae</taxon>
        <taxon>Venatoribacter</taxon>
    </lineage>
</organism>
<keyword evidence="3" id="KW-1185">Reference proteome</keyword>
<dbReference type="RefSeq" id="WP_228346232.1">
    <property type="nucleotide sequence ID" value="NZ_CP045550.1"/>
</dbReference>
<evidence type="ECO:0000313" key="3">
    <source>
        <dbReference type="Proteomes" id="UP000596074"/>
    </source>
</evidence>
<dbReference type="InterPro" id="IPR010445">
    <property type="entry name" value="LapA_dom"/>
</dbReference>
<dbReference type="KEGG" id="vcw:GJQ55_03995"/>
<name>A0A9E8FJY1_9GAMM</name>
<dbReference type="AlphaFoldDB" id="A0A9E8FJY1"/>
<evidence type="ECO:0000259" key="1">
    <source>
        <dbReference type="Pfam" id="PF06305"/>
    </source>
</evidence>
<feature type="domain" description="Lipopolysaccharide assembly protein A" evidence="1">
    <location>
        <begin position="27"/>
        <end position="89"/>
    </location>
</feature>
<sequence length="93" mass="10434">MKTAKTILSVVFFLLVLAYALAFAAHNNQSITLDFLIGSPISWPAPLWLGLVLLCGTLLGILSGAFIYTRQKLHIRRLHKELRDTQQRLSKIS</sequence>
<dbReference type="GO" id="GO:0005886">
    <property type="term" value="C:plasma membrane"/>
    <property type="evidence" value="ECO:0007669"/>
    <property type="project" value="InterPro"/>
</dbReference>
<proteinExistence type="predicted"/>
<dbReference type="Proteomes" id="UP000596074">
    <property type="component" value="Chromosome"/>
</dbReference>
<dbReference type="Pfam" id="PF06305">
    <property type="entry name" value="LapA_dom"/>
    <property type="match status" value="1"/>
</dbReference>
<gene>
    <name evidence="2" type="ORF">GJQ55_03995</name>
</gene>
<reference evidence="2 3" key="1">
    <citation type="submission" date="2019-11" db="EMBL/GenBank/DDBJ databases">
        <title>Venatorbacter sp. nov. a predator of Campylobacter and other Gram-negative bacteria.</title>
        <authorList>
            <person name="Saeedi A."/>
            <person name="Cummings N.J."/>
            <person name="Connerton I.F."/>
            <person name="Connerton P.L."/>
        </authorList>
    </citation>
    <scope>NUCLEOTIDE SEQUENCE [LARGE SCALE GENOMIC DNA]</scope>
    <source>
        <strain evidence="2">XL5</strain>
    </source>
</reference>
<evidence type="ECO:0000313" key="2">
    <source>
        <dbReference type="EMBL" id="QQD23697.1"/>
    </source>
</evidence>
<accession>A0A9E8FJY1</accession>